<dbReference type="GO" id="GO:0003723">
    <property type="term" value="F:RNA binding"/>
    <property type="evidence" value="ECO:0007669"/>
    <property type="project" value="InterPro"/>
</dbReference>
<dbReference type="PIRSF" id="PIRSF005067">
    <property type="entry name" value="Tma_RNA-bind_prd"/>
    <property type="match status" value="1"/>
</dbReference>
<dbReference type="InterPro" id="IPR002478">
    <property type="entry name" value="PUA"/>
</dbReference>
<evidence type="ECO:0000259" key="1">
    <source>
        <dbReference type="SMART" id="SM00359"/>
    </source>
</evidence>
<sequence>MKTKKRNFLKNKKKNEIKNQLGIYENIIPKKSQVEYIKVEDMPDIYLIDGEPLLMQTEDKIIPTLKAILNQKTIENEVVVDMGAINFVIKGADIMSPGIVDAQDTITEGDTVVIVDEQHHKPLAIGTALITGPEMVENNKGKAIKNLHYVGDPIWTLEI</sequence>
<dbReference type="EMBL" id="LMVN01000026">
    <property type="protein sequence ID" value="PAV06733.1"/>
    <property type="molecule type" value="Genomic_DNA"/>
</dbReference>
<dbReference type="InterPro" id="IPR015947">
    <property type="entry name" value="PUA-like_sf"/>
</dbReference>
<dbReference type="GO" id="GO:0001731">
    <property type="term" value="P:formation of translation preinitiation complex"/>
    <property type="evidence" value="ECO:0007669"/>
    <property type="project" value="TreeGrafter"/>
</dbReference>
<dbReference type="InterPro" id="IPR004521">
    <property type="entry name" value="Uncharacterised_CHP00451"/>
</dbReference>
<comment type="caution">
    <text evidence="2">The sequence shown here is derived from an EMBL/GenBank/DDBJ whole genome shotgun (WGS) entry which is preliminary data.</text>
</comment>
<feature type="domain" description="PUA" evidence="1">
    <location>
        <begin position="76"/>
        <end position="151"/>
    </location>
</feature>
<dbReference type="NCBIfam" id="TIGR00451">
    <property type="entry name" value="unchar_dom_2"/>
    <property type="match status" value="1"/>
</dbReference>
<dbReference type="RefSeq" id="WP_095609164.1">
    <property type="nucleotide sequence ID" value="NZ_LMVN01000026.1"/>
</dbReference>
<dbReference type="InterPro" id="IPR015266">
    <property type="entry name" value="DUF1947"/>
</dbReference>
<proteinExistence type="predicted"/>
<dbReference type="PANTHER" id="PTHR22798:SF0">
    <property type="entry name" value="MALIGNANT T-CELL-AMPLIFIED SEQUENCE 1"/>
    <property type="match status" value="1"/>
</dbReference>
<dbReference type="NCBIfam" id="NF011153">
    <property type="entry name" value="PRK14560.1-4"/>
    <property type="match status" value="1"/>
</dbReference>
<dbReference type="AlphaFoldDB" id="A0A2A2HBX3"/>
<dbReference type="Pfam" id="PF09183">
    <property type="entry name" value="DUF1947"/>
    <property type="match status" value="1"/>
</dbReference>
<organism evidence="2 3">
    <name type="scientific">Methanosphaera cuniculi</name>
    <dbReference type="NCBI Taxonomy" id="1077256"/>
    <lineage>
        <taxon>Archaea</taxon>
        <taxon>Methanobacteriati</taxon>
        <taxon>Methanobacteriota</taxon>
        <taxon>Methanomada group</taxon>
        <taxon>Methanobacteria</taxon>
        <taxon>Methanobacteriales</taxon>
        <taxon>Methanobacteriaceae</taxon>
        <taxon>Methanosphaera</taxon>
    </lineage>
</organism>
<keyword evidence="3" id="KW-1185">Reference proteome</keyword>
<reference evidence="2 3" key="1">
    <citation type="journal article" date="2017" name="BMC Genomics">
        <title>Genomic analysis of methanogenic archaea reveals a shift towards energy conservation.</title>
        <authorList>
            <person name="Gilmore S.P."/>
            <person name="Henske J.K."/>
            <person name="Sexton J.A."/>
            <person name="Solomon K.V."/>
            <person name="Seppala S."/>
            <person name="Yoo J.I."/>
            <person name="Huyett L.M."/>
            <person name="Pressman A."/>
            <person name="Cogan J.Z."/>
            <person name="Kivenson V."/>
            <person name="Peng X."/>
            <person name="Tan Y."/>
            <person name="Valentine D.L."/>
            <person name="O'Malley M.A."/>
        </authorList>
    </citation>
    <scope>NUCLEOTIDE SEQUENCE [LARGE SCALE GENOMIC DNA]</scope>
    <source>
        <strain evidence="2 3">1R-7</strain>
    </source>
</reference>
<name>A0A2A2HBX3_9EURY</name>
<accession>A0A2A2HBX3</accession>
<evidence type="ECO:0000313" key="3">
    <source>
        <dbReference type="Proteomes" id="UP000217528"/>
    </source>
</evidence>
<dbReference type="PROSITE" id="PS50890">
    <property type="entry name" value="PUA"/>
    <property type="match status" value="1"/>
</dbReference>
<dbReference type="SUPFAM" id="SSF88697">
    <property type="entry name" value="PUA domain-like"/>
    <property type="match status" value="1"/>
</dbReference>
<gene>
    <name evidence="2" type="ORF">ASJ82_06160</name>
</gene>
<protein>
    <submittedName>
        <fullName evidence="2">RNA-binding protein</fullName>
    </submittedName>
</protein>
<dbReference type="InterPro" id="IPR016437">
    <property type="entry name" value="MCT-1/Tma20"/>
</dbReference>
<dbReference type="InterPro" id="IPR022430">
    <property type="entry name" value="CHP03684"/>
</dbReference>
<dbReference type="Proteomes" id="UP000217528">
    <property type="component" value="Unassembled WGS sequence"/>
</dbReference>
<dbReference type="NCBIfam" id="TIGR03684">
    <property type="entry name" value="arCOG00985"/>
    <property type="match status" value="1"/>
</dbReference>
<dbReference type="CDD" id="cd21154">
    <property type="entry name" value="PUA_MJ1432-like"/>
    <property type="match status" value="1"/>
</dbReference>
<dbReference type="PANTHER" id="PTHR22798">
    <property type="entry name" value="MCT-1 PROTEIN"/>
    <property type="match status" value="1"/>
</dbReference>
<dbReference type="Pfam" id="PF01472">
    <property type="entry name" value="PUA"/>
    <property type="match status" value="1"/>
</dbReference>
<dbReference type="OrthoDB" id="27972at2157"/>
<evidence type="ECO:0000313" key="2">
    <source>
        <dbReference type="EMBL" id="PAV06733.1"/>
    </source>
</evidence>
<dbReference type="Gene3D" id="3.10.400.20">
    <property type="match status" value="1"/>
</dbReference>
<dbReference type="SMART" id="SM00359">
    <property type="entry name" value="PUA"/>
    <property type="match status" value="1"/>
</dbReference>